<sequence>MCKASQKSYKVNENVHRRNKLIATGSLFLNVGRRQKSNRQPHKARQRIRCKNKDRDRGIRSRGARNRQRYSLQNRAESDFRCVRRRSPLPRLRPRPRPRRAPPELDCR</sequence>
<evidence type="ECO:0000313" key="3">
    <source>
        <dbReference type="Proteomes" id="UP000299102"/>
    </source>
</evidence>
<dbReference type="EMBL" id="BGZK01000867">
    <property type="protein sequence ID" value="GBP63359.1"/>
    <property type="molecule type" value="Genomic_DNA"/>
</dbReference>
<feature type="compositionally biased region" description="Basic residues" evidence="1">
    <location>
        <begin position="33"/>
        <end position="50"/>
    </location>
</feature>
<protein>
    <submittedName>
        <fullName evidence="2">Uncharacterized protein</fullName>
    </submittedName>
</protein>
<name>A0A4C1XM48_EUMVA</name>
<gene>
    <name evidence="2" type="ORF">EVAR_41947_1</name>
</gene>
<evidence type="ECO:0000313" key="2">
    <source>
        <dbReference type="EMBL" id="GBP63359.1"/>
    </source>
</evidence>
<feature type="compositionally biased region" description="Basic residues" evidence="1">
    <location>
        <begin position="83"/>
        <end position="100"/>
    </location>
</feature>
<dbReference type="Proteomes" id="UP000299102">
    <property type="component" value="Unassembled WGS sequence"/>
</dbReference>
<reference evidence="2 3" key="1">
    <citation type="journal article" date="2019" name="Commun. Biol.">
        <title>The bagworm genome reveals a unique fibroin gene that provides high tensile strength.</title>
        <authorList>
            <person name="Kono N."/>
            <person name="Nakamura H."/>
            <person name="Ohtoshi R."/>
            <person name="Tomita M."/>
            <person name="Numata K."/>
            <person name="Arakawa K."/>
        </authorList>
    </citation>
    <scope>NUCLEOTIDE SEQUENCE [LARGE SCALE GENOMIC DNA]</scope>
</reference>
<organism evidence="2 3">
    <name type="scientific">Eumeta variegata</name>
    <name type="common">Bagworm moth</name>
    <name type="synonym">Eumeta japonica</name>
    <dbReference type="NCBI Taxonomy" id="151549"/>
    <lineage>
        <taxon>Eukaryota</taxon>
        <taxon>Metazoa</taxon>
        <taxon>Ecdysozoa</taxon>
        <taxon>Arthropoda</taxon>
        <taxon>Hexapoda</taxon>
        <taxon>Insecta</taxon>
        <taxon>Pterygota</taxon>
        <taxon>Neoptera</taxon>
        <taxon>Endopterygota</taxon>
        <taxon>Lepidoptera</taxon>
        <taxon>Glossata</taxon>
        <taxon>Ditrysia</taxon>
        <taxon>Tineoidea</taxon>
        <taxon>Psychidae</taxon>
        <taxon>Oiketicinae</taxon>
        <taxon>Eumeta</taxon>
    </lineage>
</organism>
<comment type="caution">
    <text evidence="2">The sequence shown here is derived from an EMBL/GenBank/DDBJ whole genome shotgun (WGS) entry which is preliminary data.</text>
</comment>
<keyword evidence="3" id="KW-1185">Reference proteome</keyword>
<dbReference type="AlphaFoldDB" id="A0A4C1XM48"/>
<proteinExistence type="predicted"/>
<accession>A0A4C1XM48</accession>
<evidence type="ECO:0000256" key="1">
    <source>
        <dbReference type="SAM" id="MobiDB-lite"/>
    </source>
</evidence>
<feature type="region of interest" description="Disordered" evidence="1">
    <location>
        <begin position="32"/>
        <end position="108"/>
    </location>
</feature>